<dbReference type="EMBL" id="BSXT01000314">
    <property type="protein sequence ID" value="GMF24200.1"/>
    <property type="molecule type" value="Genomic_DNA"/>
</dbReference>
<evidence type="ECO:0000256" key="1">
    <source>
        <dbReference type="SAM" id="MobiDB-lite"/>
    </source>
</evidence>
<comment type="caution">
    <text evidence="2">The sequence shown here is derived from an EMBL/GenBank/DDBJ whole genome shotgun (WGS) entry which is preliminary data.</text>
</comment>
<feature type="compositionally biased region" description="Polar residues" evidence="1">
    <location>
        <begin position="174"/>
        <end position="186"/>
    </location>
</feature>
<keyword evidence="3" id="KW-1185">Reference proteome</keyword>
<feature type="compositionally biased region" description="Low complexity" evidence="1">
    <location>
        <begin position="11"/>
        <end position="25"/>
    </location>
</feature>
<organism evidence="2 3">
    <name type="scientific">Phytophthora fragariaefolia</name>
    <dbReference type="NCBI Taxonomy" id="1490495"/>
    <lineage>
        <taxon>Eukaryota</taxon>
        <taxon>Sar</taxon>
        <taxon>Stramenopiles</taxon>
        <taxon>Oomycota</taxon>
        <taxon>Peronosporomycetes</taxon>
        <taxon>Peronosporales</taxon>
        <taxon>Peronosporaceae</taxon>
        <taxon>Phytophthora</taxon>
    </lineage>
</organism>
<feature type="region of interest" description="Disordered" evidence="1">
    <location>
        <begin position="1"/>
        <end position="243"/>
    </location>
</feature>
<feature type="compositionally biased region" description="Low complexity" evidence="1">
    <location>
        <begin position="86"/>
        <end position="107"/>
    </location>
</feature>
<feature type="compositionally biased region" description="Basic and acidic residues" evidence="1">
    <location>
        <begin position="206"/>
        <end position="223"/>
    </location>
</feature>
<gene>
    <name evidence="2" type="ORF">Pfra01_000401800</name>
</gene>
<feature type="compositionally biased region" description="Low complexity" evidence="1">
    <location>
        <begin position="122"/>
        <end position="141"/>
    </location>
</feature>
<evidence type="ECO:0000313" key="3">
    <source>
        <dbReference type="Proteomes" id="UP001165121"/>
    </source>
</evidence>
<dbReference type="AlphaFoldDB" id="A0A9W6X060"/>
<proteinExistence type="predicted"/>
<feature type="compositionally biased region" description="Basic and acidic residues" evidence="1">
    <location>
        <begin position="232"/>
        <end position="243"/>
    </location>
</feature>
<accession>A0A9W6X060</accession>
<name>A0A9W6X060_9STRA</name>
<sequence length="335" mass="36152">MSKSNNMTKQAPRATAAAPTGATLAESGSHAKASKRTEVRLPGPYVEPAPSESDTDTPNPDLIAGYEDSTVGSPYPRATKPSEGKPASANTTASEPTPAEEAAIPSSDGSPDARKAEDFLNSSDSQDPKSSASATSPAKAPQELSPPPEDGHDPVDYEESEPDQDREQGEVPDPNSSPQLTEQQRVTHPGSPMTPKTAAAVARVDSQTRRETLRPLHLRERTQQEASQAVGTKRERETSTPRTREQLLALRYWTLDEYREHLRLSRRPGSWGLAVRQVPRRALGRHWANSPDERTGVRRLAPVLGLCLSRVPGFAISDRLAGSATPSLLHGEDGR</sequence>
<dbReference type="OrthoDB" id="141470at2759"/>
<evidence type="ECO:0000313" key="2">
    <source>
        <dbReference type="EMBL" id="GMF24200.1"/>
    </source>
</evidence>
<protein>
    <submittedName>
        <fullName evidence="2">Unnamed protein product</fullName>
    </submittedName>
</protein>
<reference evidence="2" key="1">
    <citation type="submission" date="2023-04" db="EMBL/GenBank/DDBJ databases">
        <title>Phytophthora fragariaefolia NBRC 109709.</title>
        <authorList>
            <person name="Ichikawa N."/>
            <person name="Sato H."/>
            <person name="Tonouchi N."/>
        </authorList>
    </citation>
    <scope>NUCLEOTIDE SEQUENCE</scope>
    <source>
        <strain evidence="2">NBRC 109709</strain>
    </source>
</reference>
<dbReference type="Proteomes" id="UP001165121">
    <property type="component" value="Unassembled WGS sequence"/>
</dbReference>